<name>A0A2T0RS63_9ACTN</name>
<organism evidence="1 2">
    <name type="scientific">Pseudosporangium ferrugineum</name>
    <dbReference type="NCBI Taxonomy" id="439699"/>
    <lineage>
        <taxon>Bacteria</taxon>
        <taxon>Bacillati</taxon>
        <taxon>Actinomycetota</taxon>
        <taxon>Actinomycetes</taxon>
        <taxon>Micromonosporales</taxon>
        <taxon>Micromonosporaceae</taxon>
        <taxon>Pseudosporangium</taxon>
    </lineage>
</organism>
<dbReference type="Proteomes" id="UP000239209">
    <property type="component" value="Unassembled WGS sequence"/>
</dbReference>
<accession>A0A2T0RS63</accession>
<keyword evidence="2" id="KW-1185">Reference proteome</keyword>
<protein>
    <submittedName>
        <fullName evidence="1">Uncharacterized protein</fullName>
    </submittedName>
</protein>
<dbReference type="AlphaFoldDB" id="A0A2T0RS63"/>
<reference evidence="1 2" key="1">
    <citation type="submission" date="2018-03" db="EMBL/GenBank/DDBJ databases">
        <title>Genomic Encyclopedia of Archaeal and Bacterial Type Strains, Phase II (KMG-II): from individual species to whole genera.</title>
        <authorList>
            <person name="Goeker M."/>
        </authorList>
    </citation>
    <scope>NUCLEOTIDE SEQUENCE [LARGE SCALE GENOMIC DNA]</scope>
    <source>
        <strain evidence="1 2">DSM 45348</strain>
    </source>
</reference>
<proteinExistence type="predicted"/>
<evidence type="ECO:0000313" key="1">
    <source>
        <dbReference type="EMBL" id="PRY24036.1"/>
    </source>
</evidence>
<gene>
    <name evidence="1" type="ORF">CLV70_114169</name>
</gene>
<dbReference type="RefSeq" id="WP_146164171.1">
    <property type="nucleotide sequence ID" value="NZ_PVZG01000014.1"/>
</dbReference>
<comment type="caution">
    <text evidence="1">The sequence shown here is derived from an EMBL/GenBank/DDBJ whole genome shotgun (WGS) entry which is preliminary data.</text>
</comment>
<dbReference type="EMBL" id="PVZG01000014">
    <property type="protein sequence ID" value="PRY24036.1"/>
    <property type="molecule type" value="Genomic_DNA"/>
</dbReference>
<sequence>MTAVLLDRPAATTAGCRFPTWCAGECRAGTPGPSGELNHWSTATNFRSYDLDERIGIELYAYENSEDGASPVAVYLSIGDDYLDEDGGQLTVRQARGLGEALLTFAPRLPLHEDQLIHAVDRDGEQFLTAEYRRERERRDCSVRPANVEFSIRPDGTRKHWIRERLSLGTTQRLARALIDAADQADRSNLEHGLVDK</sequence>
<evidence type="ECO:0000313" key="2">
    <source>
        <dbReference type="Proteomes" id="UP000239209"/>
    </source>
</evidence>